<evidence type="ECO:0000256" key="14">
    <source>
        <dbReference type="RuleBase" id="RU362106"/>
    </source>
</evidence>
<dbReference type="PANTHER" id="PTHR11727">
    <property type="entry name" value="DIMETHYLADENOSINE TRANSFERASE"/>
    <property type="match status" value="1"/>
</dbReference>
<dbReference type="Gene3D" id="3.40.50.150">
    <property type="entry name" value="Vaccinia Virus protein VP39"/>
    <property type="match status" value="1"/>
</dbReference>
<evidence type="ECO:0000256" key="11">
    <source>
        <dbReference type="ARBA" id="ARBA00052995"/>
    </source>
</evidence>
<keyword evidence="7" id="KW-0809">Transit peptide</keyword>
<feature type="binding site" evidence="13">
    <location>
        <position position="1"/>
    </location>
    <ligand>
        <name>S-adenosyl-L-methionine</name>
        <dbReference type="ChEBI" id="CHEBI:59789"/>
    </ligand>
</feature>
<dbReference type="EC" id="2.1.1.-" evidence="14"/>
<evidence type="ECO:0000256" key="9">
    <source>
        <dbReference type="ARBA" id="ARBA00023128"/>
    </source>
</evidence>
<dbReference type="GO" id="GO:0003723">
    <property type="term" value="F:RNA binding"/>
    <property type="evidence" value="ECO:0007669"/>
    <property type="project" value="UniProtKB-UniRule"/>
</dbReference>
<dbReference type="PIRSF" id="PIRSF027833">
    <property type="entry name" value="MtTFB2"/>
    <property type="match status" value="1"/>
</dbReference>
<dbReference type="GO" id="GO:0031167">
    <property type="term" value="P:rRNA methylation"/>
    <property type="evidence" value="ECO:0000318"/>
    <property type="project" value="GO_Central"/>
</dbReference>
<keyword evidence="9" id="KW-0496">Mitochondrion</keyword>
<dbReference type="Pfam" id="PF00398">
    <property type="entry name" value="RrnaAD"/>
    <property type="match status" value="1"/>
</dbReference>
<dbReference type="FunFam" id="3.40.50.150:FF:000209">
    <property type="entry name" value="rRNA adenine N(6)-methyltransferase"/>
    <property type="match status" value="1"/>
</dbReference>
<proteinExistence type="inferred from homology"/>
<evidence type="ECO:0000256" key="10">
    <source>
        <dbReference type="ARBA" id="ARBA00023163"/>
    </source>
</evidence>
<dbReference type="SUPFAM" id="SSF53335">
    <property type="entry name" value="S-adenosyl-L-methionine-dependent methyltransferases"/>
    <property type="match status" value="1"/>
</dbReference>
<reference evidence="15" key="3">
    <citation type="submission" date="2025-09" db="UniProtKB">
        <authorList>
            <consortium name="Ensembl"/>
        </authorList>
    </citation>
    <scope>IDENTIFICATION</scope>
</reference>
<evidence type="ECO:0000256" key="1">
    <source>
        <dbReference type="ARBA" id="ARBA00004173"/>
    </source>
</evidence>
<evidence type="ECO:0000256" key="3">
    <source>
        <dbReference type="ARBA" id="ARBA00022603"/>
    </source>
</evidence>
<dbReference type="PANTHER" id="PTHR11727:SF13">
    <property type="entry name" value="DIMETHYLADENOSINE TRANSFERASE 2, MITOCHONDRIAL"/>
    <property type="match status" value="1"/>
</dbReference>
<dbReference type="GO" id="GO:0034246">
    <property type="term" value="F:mitochondrial transcription factor activity"/>
    <property type="evidence" value="ECO:0000318"/>
    <property type="project" value="GO_Central"/>
</dbReference>
<keyword evidence="8" id="KW-0805">Transcription regulation</keyword>
<dbReference type="InterPro" id="IPR001737">
    <property type="entry name" value="KsgA/Erm"/>
</dbReference>
<evidence type="ECO:0000256" key="4">
    <source>
        <dbReference type="ARBA" id="ARBA00022679"/>
    </source>
</evidence>
<evidence type="ECO:0000256" key="2">
    <source>
        <dbReference type="ARBA" id="ARBA00022552"/>
    </source>
</evidence>
<dbReference type="Ensembl" id="ENSACAT00000044975.1">
    <property type="protein sequence ID" value="ENSACAP00000038588.1"/>
    <property type="gene ID" value="ENSACAG00000044471.1"/>
</dbReference>
<evidence type="ECO:0000256" key="6">
    <source>
        <dbReference type="ARBA" id="ARBA00022884"/>
    </source>
</evidence>
<name>A0A803TTP8_ANOCA</name>
<dbReference type="CDD" id="cd02440">
    <property type="entry name" value="AdoMet_MTases"/>
    <property type="match status" value="1"/>
</dbReference>
<keyword evidence="5 13" id="KW-0949">S-adenosyl-L-methionine</keyword>
<dbReference type="Proteomes" id="UP000001646">
    <property type="component" value="Unplaced"/>
</dbReference>
<organism evidence="15 16">
    <name type="scientific">Anolis carolinensis</name>
    <name type="common">Green anole</name>
    <name type="synonym">American chameleon</name>
    <dbReference type="NCBI Taxonomy" id="28377"/>
    <lineage>
        <taxon>Eukaryota</taxon>
        <taxon>Metazoa</taxon>
        <taxon>Chordata</taxon>
        <taxon>Craniata</taxon>
        <taxon>Vertebrata</taxon>
        <taxon>Euteleostomi</taxon>
        <taxon>Lepidosauria</taxon>
        <taxon>Squamata</taxon>
        <taxon>Bifurcata</taxon>
        <taxon>Unidentata</taxon>
        <taxon>Episquamata</taxon>
        <taxon>Toxicofera</taxon>
        <taxon>Iguania</taxon>
        <taxon>Dactyloidae</taxon>
        <taxon>Anolis</taxon>
    </lineage>
</organism>
<sequence length="314" mass="35760">VASRLEGNLRGSLVFECEPGPGILTRTLLNAGAHVVALESNRSFLSDLESLKNKLDGQLEVVHCDFFRLDPINVGSMKPPVMYSETLFENLGISSVAWTADIPLKVVGIVPQKRERNFLWKHIYALYERSSIYKYGRTELNLFVSEKEYKTLIAKPKETRIYQALSVLWQTACDIQLLHMEPWSSFLTNSRNGGLSIPKSVLLQNDHLCLVRMTPRKDLFANNLTSANSSIFIVMVKQCLAKSKTKLIDKLNLWSCESGKKLLRQLEIPENSTTGSLYPEQYRCLFELILQSNEFDQSWLYDDDCLEDSRGVNL</sequence>
<protein>
    <recommendedName>
        <fullName evidence="14">rRNA adenine N(6)-methyltransferase</fullName>
        <ecNumber evidence="14">2.1.1.-</ecNumber>
    </recommendedName>
</protein>
<dbReference type="GO" id="GO:0000179">
    <property type="term" value="F:rRNA (adenine-N6,N6-)-dimethyltransferase activity"/>
    <property type="evidence" value="ECO:0000318"/>
    <property type="project" value="GO_Central"/>
</dbReference>
<dbReference type="GO" id="GO:0005759">
    <property type="term" value="C:mitochondrial matrix"/>
    <property type="evidence" value="ECO:0000318"/>
    <property type="project" value="GO_Central"/>
</dbReference>
<evidence type="ECO:0000256" key="13">
    <source>
        <dbReference type="PROSITE-ProRule" id="PRU01026"/>
    </source>
</evidence>
<keyword evidence="10" id="KW-0804">Transcription</keyword>
<keyword evidence="4 13" id="KW-0808">Transferase</keyword>
<evidence type="ECO:0000256" key="8">
    <source>
        <dbReference type="ARBA" id="ARBA00023015"/>
    </source>
</evidence>
<evidence type="ECO:0000256" key="7">
    <source>
        <dbReference type="ARBA" id="ARBA00022946"/>
    </source>
</evidence>
<feature type="binding site" evidence="13">
    <location>
        <position position="65"/>
    </location>
    <ligand>
        <name>S-adenosyl-L-methionine</name>
        <dbReference type="ChEBI" id="CHEBI:59789"/>
    </ligand>
</feature>
<evidence type="ECO:0000313" key="15">
    <source>
        <dbReference type="Ensembl" id="ENSACAP00000038588.1"/>
    </source>
</evidence>
<dbReference type="InterPro" id="IPR029063">
    <property type="entry name" value="SAM-dependent_MTases_sf"/>
</dbReference>
<evidence type="ECO:0000256" key="12">
    <source>
        <dbReference type="ARBA" id="ARBA00062295"/>
    </source>
</evidence>
<dbReference type="GeneTree" id="ENSGT00950000183142"/>
<accession>A0A803TTP8</accession>
<evidence type="ECO:0000256" key="5">
    <source>
        <dbReference type="ARBA" id="ARBA00022691"/>
    </source>
</evidence>
<comment type="subcellular location">
    <subcellularLocation>
        <location evidence="1">Mitochondrion</location>
    </subcellularLocation>
</comment>
<keyword evidence="6 13" id="KW-0694">RNA-binding</keyword>
<comment type="caution">
    <text evidence="13">Lacks conserved residue(s) required for the propagation of feature annotation.</text>
</comment>
<dbReference type="PROSITE" id="PS51689">
    <property type="entry name" value="SAM_RNA_A_N6_MT"/>
    <property type="match status" value="1"/>
</dbReference>
<feature type="binding site" evidence="13">
    <location>
        <position position="39"/>
    </location>
    <ligand>
        <name>S-adenosyl-L-methionine</name>
        <dbReference type="ChEBI" id="CHEBI:59789"/>
    </ligand>
</feature>
<keyword evidence="16" id="KW-1185">Reference proteome</keyword>
<comment type="subunit">
    <text evidence="12">Homodimer. Component of the mitochondrial transcription initiation complex, composed at least of TFB2M, TFAM and POLRMT. In this complex TFAM recruits POLRMT to the promoter whereas TFB2M induces structural changes in POLRMT to enable promoter opening and trapping of the DNA non-template strand. Interacts with mitochondrial RNA polymerase POLRMT. Interacts with TFAM.</text>
</comment>
<dbReference type="GO" id="GO:0006391">
    <property type="term" value="P:transcription initiation at mitochondrial promoter"/>
    <property type="evidence" value="ECO:0000318"/>
    <property type="project" value="GO_Central"/>
</dbReference>
<comment type="similarity">
    <text evidence="13 14">Belongs to the class I-like SAM-binding methyltransferase superfamily. rRNA adenine N(6)-methyltransferase family.</text>
</comment>
<keyword evidence="2 14" id="KW-0698">rRNA processing</keyword>
<dbReference type="FunCoup" id="A0A803TTP8">
    <property type="interactions" value="233"/>
</dbReference>
<reference evidence="15" key="1">
    <citation type="submission" date="2009-12" db="EMBL/GenBank/DDBJ databases">
        <title>The Genome Sequence of Anolis carolinensis (Green Anole Lizard).</title>
        <authorList>
            <consortium name="The Genome Sequencing Platform"/>
            <person name="Di Palma F."/>
            <person name="Alfoldi J."/>
            <person name="Heiman D."/>
            <person name="Young S."/>
            <person name="Grabherr M."/>
            <person name="Johnson J."/>
            <person name="Lander E.S."/>
            <person name="Lindblad-Toh K."/>
        </authorList>
    </citation>
    <scope>NUCLEOTIDE SEQUENCE [LARGE SCALE GENOMIC DNA]</scope>
    <source>
        <strain evidence="15">JBL SC #1</strain>
    </source>
</reference>
<dbReference type="InParanoid" id="A0A803TTP8"/>
<dbReference type="AlphaFoldDB" id="A0A803TTP8"/>
<evidence type="ECO:0000313" key="16">
    <source>
        <dbReference type="Proteomes" id="UP000001646"/>
    </source>
</evidence>
<keyword evidence="3 13" id="KW-0489">Methyltransferase</keyword>
<comment type="catalytic activity">
    <reaction evidence="11">
        <text>adenosine in rRNA + S-adenosyl-L-methionine = N(6)-methyladenosine in rRNA + S-adenosyl-L-homocysteine + H(+)</text>
        <dbReference type="Rhea" id="RHEA:58728"/>
        <dbReference type="Rhea" id="RHEA-COMP:15198"/>
        <dbReference type="Rhea" id="RHEA-COMP:15199"/>
        <dbReference type="ChEBI" id="CHEBI:15378"/>
        <dbReference type="ChEBI" id="CHEBI:57856"/>
        <dbReference type="ChEBI" id="CHEBI:59789"/>
        <dbReference type="ChEBI" id="CHEBI:74411"/>
        <dbReference type="ChEBI" id="CHEBI:74449"/>
    </reaction>
</comment>
<reference evidence="15" key="2">
    <citation type="submission" date="2025-08" db="UniProtKB">
        <authorList>
            <consortium name="Ensembl"/>
        </authorList>
    </citation>
    <scope>IDENTIFICATION</scope>
</reference>